<accession>A0A076L0Y5</accession>
<name>A0A076L0Y5_NEPPI</name>
<reference evidence="1" key="1">
    <citation type="submission" date="2013-07" db="EMBL/GenBank/DDBJ databases">
        <title>Nephila pilipes venom gland.</title>
        <authorList>
            <person name="Huo L.J."/>
        </authorList>
    </citation>
    <scope>NUCLEOTIDE SEQUENCE</scope>
    <source>
        <tissue evidence="1">Venom gland</tissue>
    </source>
</reference>
<dbReference type="EMBL" id="KF433787">
    <property type="protein sequence ID" value="AII98108.1"/>
    <property type="molecule type" value="mRNA"/>
</dbReference>
<protein>
    <submittedName>
        <fullName evidence="1">BLTX786</fullName>
    </submittedName>
</protein>
<sequence length="42" mass="4850">MPGHSVAQFSQALRRMIRSYEHGSRRVTWAVRVARISHLTSI</sequence>
<organism evidence="1">
    <name type="scientific">Nephila pilipes</name>
    <name type="common">Giant wood spider</name>
    <name type="synonym">Nephila maculata</name>
    <dbReference type="NCBI Taxonomy" id="299642"/>
    <lineage>
        <taxon>Eukaryota</taxon>
        <taxon>Metazoa</taxon>
        <taxon>Ecdysozoa</taxon>
        <taxon>Arthropoda</taxon>
        <taxon>Chelicerata</taxon>
        <taxon>Arachnida</taxon>
        <taxon>Araneae</taxon>
        <taxon>Araneomorphae</taxon>
        <taxon>Entelegynae</taxon>
        <taxon>Araneoidea</taxon>
        <taxon>Nephilidae</taxon>
        <taxon>Nephila</taxon>
    </lineage>
</organism>
<dbReference type="AlphaFoldDB" id="A0A076L0Y5"/>
<proteinExistence type="evidence at transcript level"/>
<evidence type="ECO:0000313" key="1">
    <source>
        <dbReference type="EMBL" id="AII98108.1"/>
    </source>
</evidence>